<name>A0AAJ5X0B1_9CAUL</name>
<evidence type="ECO:0000259" key="1">
    <source>
        <dbReference type="Pfam" id="PF04773"/>
    </source>
</evidence>
<dbReference type="EMBL" id="CP119326">
    <property type="protein sequence ID" value="WEK40090.1"/>
    <property type="molecule type" value="Genomic_DNA"/>
</dbReference>
<evidence type="ECO:0000313" key="4">
    <source>
        <dbReference type="Proteomes" id="UP001213664"/>
    </source>
</evidence>
<dbReference type="InterPro" id="IPR012373">
    <property type="entry name" value="Ferrdict_sens_TM"/>
</dbReference>
<dbReference type="PANTHER" id="PTHR30273:SF2">
    <property type="entry name" value="PROTEIN FECR"/>
    <property type="match status" value="1"/>
</dbReference>
<dbReference type="InterPro" id="IPR032623">
    <property type="entry name" value="FecR_N"/>
</dbReference>
<gene>
    <name evidence="3" type="ORF">P0Y50_00355</name>
</gene>
<dbReference type="GO" id="GO:0016989">
    <property type="term" value="F:sigma factor antagonist activity"/>
    <property type="evidence" value="ECO:0007669"/>
    <property type="project" value="TreeGrafter"/>
</dbReference>
<sequence>MVSIPVDAGDAAAFWFARMNGGVTPSVEDEAGFRRWLDSDPANVAAYRDCQTVWRMLNDEAAEPEVLALRAAALGQVEPRLSRRAMFGLAGGAVAASCAGLWVLTAPSPARALISTKAGQRLNATLPDGSEVTLAPLTRLRLSFENGRRSATLERGQAWFDLKPDAARPFALRVGDHVLTTEGGRFQLTVAGDRPDVVVEQGVLTVAERHGGKASVRVPAGRKSDGFTVTAADVEAETAWRMGRLVVRDQPLSQVVAAFNRYSGEQLSIEDSAAGQKRISGSFRYDGGREFALALASGFDLSVKRTSDGVWRIRTPEGTATVR</sequence>
<feature type="domain" description="FecR protein" evidence="1">
    <location>
        <begin position="114"/>
        <end position="203"/>
    </location>
</feature>
<dbReference type="InterPro" id="IPR006860">
    <property type="entry name" value="FecR"/>
</dbReference>
<dbReference type="Gene3D" id="2.60.120.1440">
    <property type="match status" value="1"/>
</dbReference>
<dbReference type="Pfam" id="PF04773">
    <property type="entry name" value="FecR"/>
    <property type="match status" value="1"/>
</dbReference>
<dbReference type="Proteomes" id="UP001213664">
    <property type="component" value="Chromosome"/>
</dbReference>
<protein>
    <submittedName>
        <fullName evidence="3">FecR domain-containing protein</fullName>
    </submittedName>
</protein>
<dbReference type="AlphaFoldDB" id="A0AAJ5X0B1"/>
<evidence type="ECO:0000313" key="3">
    <source>
        <dbReference type="EMBL" id="WEK40090.1"/>
    </source>
</evidence>
<accession>A0AAJ5X0B1</accession>
<evidence type="ECO:0000259" key="2">
    <source>
        <dbReference type="Pfam" id="PF16220"/>
    </source>
</evidence>
<dbReference type="PIRSF" id="PIRSF018266">
    <property type="entry name" value="FecR"/>
    <property type="match status" value="1"/>
</dbReference>
<dbReference type="Pfam" id="PF16220">
    <property type="entry name" value="DUF4880"/>
    <property type="match status" value="1"/>
</dbReference>
<organism evidence="3 4">
    <name type="scientific">Candidatus Brevundimonas colombiensis</name>
    <dbReference type="NCBI Taxonomy" id="3121376"/>
    <lineage>
        <taxon>Bacteria</taxon>
        <taxon>Pseudomonadati</taxon>
        <taxon>Pseudomonadota</taxon>
        <taxon>Alphaproteobacteria</taxon>
        <taxon>Caulobacterales</taxon>
        <taxon>Caulobacteraceae</taxon>
        <taxon>Brevundimonas</taxon>
    </lineage>
</organism>
<dbReference type="PANTHER" id="PTHR30273">
    <property type="entry name" value="PERIPLASMIC SIGNAL SENSOR AND SIGMA FACTOR ACTIVATOR FECR-RELATED"/>
    <property type="match status" value="1"/>
</dbReference>
<reference evidence="3" key="1">
    <citation type="submission" date="2023-03" db="EMBL/GenBank/DDBJ databases">
        <title>Andean soil-derived lignocellulolytic bacterial consortium as a source of novel taxa and putative plastic-active enzymes.</title>
        <authorList>
            <person name="Diaz-Garcia L."/>
            <person name="Chuvochina M."/>
            <person name="Feuerriegel G."/>
            <person name="Bunk B."/>
            <person name="Sproer C."/>
            <person name="Streit W.R."/>
            <person name="Rodriguez L.M."/>
            <person name="Overmann J."/>
            <person name="Jimenez D.J."/>
        </authorList>
    </citation>
    <scope>NUCLEOTIDE SEQUENCE</scope>
    <source>
        <strain evidence="3">MAG 833</strain>
    </source>
</reference>
<proteinExistence type="predicted"/>
<feature type="domain" description="FecR N-terminal" evidence="2">
    <location>
        <begin position="10"/>
        <end position="52"/>
    </location>
</feature>